<dbReference type="OrthoDB" id="69764at2"/>
<gene>
    <name evidence="1" type="ORF">RD2015_3417</name>
</gene>
<sequence>MTASIAKGSFDVQLTQAPAAPGTEAAKLGRMSLRKQFHGGLDAVSLGEMLGVRTDIPDSAGYVAMERVEGSLAGRKGSFALMHMGEMNRGKQTLTIRVVPDSGTDELAGISGELSIEIKDGHHFYEFRYQLPTH</sequence>
<keyword evidence="2" id="KW-1185">Reference proteome</keyword>
<dbReference type="Proteomes" id="UP000060699">
    <property type="component" value="Chromosome"/>
</dbReference>
<protein>
    <submittedName>
        <fullName evidence="1">Uncharacterized protein</fullName>
    </submittedName>
</protein>
<name>A0A0U3LN57_9BURK</name>
<organism evidence="1 2">
    <name type="scientific">Roseateles depolymerans</name>
    <dbReference type="NCBI Taxonomy" id="76731"/>
    <lineage>
        <taxon>Bacteria</taxon>
        <taxon>Pseudomonadati</taxon>
        <taxon>Pseudomonadota</taxon>
        <taxon>Betaproteobacteria</taxon>
        <taxon>Burkholderiales</taxon>
        <taxon>Sphaerotilaceae</taxon>
        <taxon>Roseateles</taxon>
    </lineage>
</organism>
<reference evidence="1 2" key="1">
    <citation type="submission" date="2015-12" db="EMBL/GenBank/DDBJ databases">
        <title>Complete genome of Roseateles depolymerans KCTC 42856.</title>
        <authorList>
            <person name="Kim K.M."/>
        </authorList>
    </citation>
    <scope>NUCLEOTIDE SEQUENCE [LARGE SCALE GENOMIC DNA]</scope>
    <source>
        <strain evidence="1 2">KCTC 42856</strain>
    </source>
</reference>
<dbReference type="AlphaFoldDB" id="A0A0U3LN57"/>
<dbReference type="InterPro" id="IPR021607">
    <property type="entry name" value="DUF3224"/>
</dbReference>
<proteinExistence type="predicted"/>
<dbReference type="EMBL" id="CP013729">
    <property type="protein sequence ID" value="ALV07874.1"/>
    <property type="molecule type" value="Genomic_DNA"/>
</dbReference>
<dbReference type="Gene3D" id="2.40.350.10">
    <property type="entry name" value="SO1590-like"/>
    <property type="match status" value="1"/>
</dbReference>
<dbReference type="STRING" id="76731.RD2015_3417"/>
<dbReference type="KEGG" id="rdp:RD2015_3417"/>
<dbReference type="RefSeq" id="WP_058935924.1">
    <property type="nucleotide sequence ID" value="NZ_CP013729.1"/>
</dbReference>
<accession>A0A0U3LN57</accession>
<dbReference type="InterPro" id="IPR023159">
    <property type="entry name" value="SO1590-like_sf"/>
</dbReference>
<dbReference type="Pfam" id="PF11528">
    <property type="entry name" value="DUF3224"/>
    <property type="match status" value="1"/>
</dbReference>
<dbReference type="SUPFAM" id="SSF159238">
    <property type="entry name" value="SO1590-like"/>
    <property type="match status" value="1"/>
</dbReference>
<evidence type="ECO:0000313" key="1">
    <source>
        <dbReference type="EMBL" id="ALV07874.1"/>
    </source>
</evidence>
<evidence type="ECO:0000313" key="2">
    <source>
        <dbReference type="Proteomes" id="UP000060699"/>
    </source>
</evidence>